<evidence type="ECO:0000313" key="2">
    <source>
        <dbReference type="Proteomes" id="UP001164250"/>
    </source>
</evidence>
<reference evidence="2" key="1">
    <citation type="journal article" date="2023" name="G3 (Bethesda)">
        <title>Genome assembly and association tests identify interacting loci associated with vigor, precocity, and sex in interspecific pistachio rootstocks.</title>
        <authorList>
            <person name="Palmer W."/>
            <person name="Jacygrad E."/>
            <person name="Sagayaradj S."/>
            <person name="Cavanaugh K."/>
            <person name="Han R."/>
            <person name="Bertier L."/>
            <person name="Beede B."/>
            <person name="Kafkas S."/>
            <person name="Golino D."/>
            <person name="Preece J."/>
            <person name="Michelmore R."/>
        </authorList>
    </citation>
    <scope>NUCLEOTIDE SEQUENCE [LARGE SCALE GENOMIC DNA]</scope>
</reference>
<dbReference type="Proteomes" id="UP001164250">
    <property type="component" value="Chromosome 8"/>
</dbReference>
<dbReference type="EMBL" id="CM047904">
    <property type="protein sequence ID" value="KAJ0090417.1"/>
    <property type="molecule type" value="Genomic_DNA"/>
</dbReference>
<keyword evidence="2" id="KW-1185">Reference proteome</keyword>
<comment type="caution">
    <text evidence="1">The sequence shown here is derived from an EMBL/GenBank/DDBJ whole genome shotgun (WGS) entry which is preliminary data.</text>
</comment>
<name>A0ACC1AUU7_9ROSI</name>
<protein>
    <submittedName>
        <fullName evidence="1">Uncharacterized protein</fullName>
    </submittedName>
</protein>
<proteinExistence type="predicted"/>
<organism evidence="1 2">
    <name type="scientific">Pistacia atlantica</name>
    <dbReference type="NCBI Taxonomy" id="434234"/>
    <lineage>
        <taxon>Eukaryota</taxon>
        <taxon>Viridiplantae</taxon>
        <taxon>Streptophyta</taxon>
        <taxon>Embryophyta</taxon>
        <taxon>Tracheophyta</taxon>
        <taxon>Spermatophyta</taxon>
        <taxon>Magnoliopsida</taxon>
        <taxon>eudicotyledons</taxon>
        <taxon>Gunneridae</taxon>
        <taxon>Pentapetalae</taxon>
        <taxon>rosids</taxon>
        <taxon>malvids</taxon>
        <taxon>Sapindales</taxon>
        <taxon>Anacardiaceae</taxon>
        <taxon>Pistacia</taxon>
    </lineage>
</organism>
<accession>A0ACC1AUU7</accession>
<sequence length="157" mass="17391">MRSSLTSSPIPPFILRSFKYPRPLCSQPECPNKPISSESPFSGNPESNLDSPEKITPDTLSLENPTFSESKQPHYASPTLETTDLTPTDVINTLISYKNDPISALKYFNRVGRFVKSLDSFCVLLHILMKSPETGHARKSLNHFVSGFSGTTIDRSA</sequence>
<evidence type="ECO:0000313" key="1">
    <source>
        <dbReference type="EMBL" id="KAJ0090417.1"/>
    </source>
</evidence>
<gene>
    <name evidence="1" type="ORF">Patl1_12775</name>
</gene>